<comment type="subcellular location">
    <subcellularLocation>
        <location evidence="1">Membrane</location>
        <topology evidence="1">Multi-pass membrane protein</topology>
    </subcellularLocation>
</comment>
<feature type="transmembrane region" description="Helical" evidence="6">
    <location>
        <begin position="499"/>
        <end position="519"/>
    </location>
</feature>
<dbReference type="FunFam" id="1.20.1250.20:FF:000247">
    <property type="entry name" value="MFS general substrate transporter"/>
    <property type="match status" value="1"/>
</dbReference>
<dbReference type="SUPFAM" id="SSF103473">
    <property type="entry name" value="MFS general substrate transporter"/>
    <property type="match status" value="1"/>
</dbReference>
<feature type="transmembrane region" description="Helical" evidence="6">
    <location>
        <begin position="433"/>
        <end position="452"/>
    </location>
</feature>
<feature type="transmembrane region" description="Helical" evidence="6">
    <location>
        <begin position="193"/>
        <end position="213"/>
    </location>
</feature>
<dbReference type="Proteomes" id="UP000184330">
    <property type="component" value="Unassembled WGS sequence"/>
</dbReference>
<dbReference type="OrthoDB" id="1935484at2759"/>
<sequence length="557" mass="63338">MPSIEYKPNGPAMDQHIPTADEKEKLQYIVSTTSLESPLQSIESGNASESEGTCERIDENPFLDPKIAQHWADVYEKSKYEGRHVFDPTFNWTKVEEKKLVRRLDWHVCLWACIMYFAVQLDRGNLSQALSDDYNFGSIVFAFSFLASELPCQLISKKTGPDRWIPVQVTLWSITAAAQSSITGRKSFLTCRCILGILEGGFTAEVVLWLSYFYTSRELPVRLSFFFTAMSATSIIASVLAYAILHMRGVLGWAGWRWLFLIEGLMTLTAGLASFFMMPSSAVSTKIWFRPKGWLSERQSKIAVNRLLQDDPSKGDMNNREGITFRGLWNAARDYDLWPLYAIGLVAYIPTTPPSHYLTLTLRHLGFSTYNTNLLTIPHSAVHILTLLAVTWLSERLNSRAYLALLQPLWTLPCILALRFWHGALKDPWQTYALVTVLLSYPYCHAIVVGWCSKNSNNVGSRAMSAVFYSMCVQVGSICANTVYREDDRPLYHRGNRNLIIVNVLVVALMVGTKAYYVLKNKRRERIWRSMSAGEQVDYKVNTKSSGSRRLDFRFAH</sequence>
<dbReference type="AlphaFoldDB" id="A0A1L7WSN2"/>
<dbReference type="FunFam" id="1.20.1250.20:FF:000106">
    <property type="entry name" value="MFS transporter, putative"/>
    <property type="match status" value="1"/>
</dbReference>
<feature type="transmembrane region" description="Helical" evidence="6">
    <location>
        <begin position="401"/>
        <end position="421"/>
    </location>
</feature>
<feature type="transmembrane region" description="Helical" evidence="6">
    <location>
        <begin position="464"/>
        <end position="484"/>
    </location>
</feature>
<keyword evidence="8" id="KW-1185">Reference proteome</keyword>
<organism evidence="7 8">
    <name type="scientific">Phialocephala subalpina</name>
    <dbReference type="NCBI Taxonomy" id="576137"/>
    <lineage>
        <taxon>Eukaryota</taxon>
        <taxon>Fungi</taxon>
        <taxon>Dikarya</taxon>
        <taxon>Ascomycota</taxon>
        <taxon>Pezizomycotina</taxon>
        <taxon>Leotiomycetes</taxon>
        <taxon>Helotiales</taxon>
        <taxon>Mollisiaceae</taxon>
        <taxon>Phialocephala</taxon>
        <taxon>Phialocephala fortinii species complex</taxon>
    </lineage>
</organism>
<dbReference type="PANTHER" id="PTHR43791">
    <property type="entry name" value="PERMEASE-RELATED"/>
    <property type="match status" value="1"/>
</dbReference>
<evidence type="ECO:0000256" key="2">
    <source>
        <dbReference type="ARBA" id="ARBA00022448"/>
    </source>
</evidence>
<gene>
    <name evidence="7" type="ORF">PAC_05655</name>
</gene>
<proteinExistence type="predicted"/>
<dbReference type="GO" id="GO:0022857">
    <property type="term" value="F:transmembrane transporter activity"/>
    <property type="evidence" value="ECO:0007669"/>
    <property type="project" value="InterPro"/>
</dbReference>
<evidence type="ECO:0000256" key="1">
    <source>
        <dbReference type="ARBA" id="ARBA00004141"/>
    </source>
</evidence>
<evidence type="ECO:0000313" key="7">
    <source>
        <dbReference type="EMBL" id="CZR55767.1"/>
    </source>
</evidence>
<keyword evidence="5 6" id="KW-0472">Membrane</keyword>
<evidence type="ECO:0000256" key="3">
    <source>
        <dbReference type="ARBA" id="ARBA00022692"/>
    </source>
</evidence>
<dbReference type="GO" id="GO:0016020">
    <property type="term" value="C:membrane"/>
    <property type="evidence" value="ECO:0007669"/>
    <property type="project" value="UniProtKB-SubCell"/>
</dbReference>
<protein>
    <submittedName>
        <fullName evidence="7">Related to putative tartrate transporter</fullName>
    </submittedName>
</protein>
<dbReference type="Gene3D" id="1.20.1250.20">
    <property type="entry name" value="MFS general substrate transporter like domains"/>
    <property type="match status" value="2"/>
</dbReference>
<dbReference type="InterPro" id="IPR036259">
    <property type="entry name" value="MFS_trans_sf"/>
</dbReference>
<dbReference type="PANTHER" id="PTHR43791:SF29">
    <property type="entry name" value="MAJOR FACILITATOR SUPERFAMILY (MFS) PROFILE DOMAIN-CONTAINING PROTEIN"/>
    <property type="match status" value="1"/>
</dbReference>
<accession>A0A1L7WSN2</accession>
<dbReference type="Pfam" id="PF07690">
    <property type="entry name" value="MFS_1"/>
    <property type="match status" value="1"/>
</dbReference>
<keyword evidence="2" id="KW-0813">Transport</keyword>
<reference evidence="7 8" key="1">
    <citation type="submission" date="2016-03" db="EMBL/GenBank/DDBJ databases">
        <authorList>
            <person name="Ploux O."/>
        </authorList>
    </citation>
    <scope>NUCLEOTIDE SEQUENCE [LARGE SCALE GENOMIC DNA]</scope>
    <source>
        <strain evidence="7 8">UAMH 11012</strain>
    </source>
</reference>
<keyword evidence="4 6" id="KW-1133">Transmembrane helix</keyword>
<evidence type="ECO:0000313" key="8">
    <source>
        <dbReference type="Proteomes" id="UP000184330"/>
    </source>
</evidence>
<evidence type="ECO:0000256" key="5">
    <source>
        <dbReference type="ARBA" id="ARBA00023136"/>
    </source>
</evidence>
<name>A0A1L7WSN2_9HELO</name>
<evidence type="ECO:0000256" key="6">
    <source>
        <dbReference type="SAM" id="Phobius"/>
    </source>
</evidence>
<feature type="transmembrane region" description="Helical" evidence="6">
    <location>
        <begin position="374"/>
        <end position="394"/>
    </location>
</feature>
<dbReference type="EMBL" id="FJOG01000007">
    <property type="protein sequence ID" value="CZR55767.1"/>
    <property type="molecule type" value="Genomic_DNA"/>
</dbReference>
<feature type="transmembrane region" description="Helical" evidence="6">
    <location>
        <begin position="257"/>
        <end position="278"/>
    </location>
</feature>
<dbReference type="InterPro" id="IPR011701">
    <property type="entry name" value="MFS"/>
</dbReference>
<evidence type="ECO:0000256" key="4">
    <source>
        <dbReference type="ARBA" id="ARBA00022989"/>
    </source>
</evidence>
<keyword evidence="3 6" id="KW-0812">Transmembrane</keyword>
<feature type="transmembrane region" description="Helical" evidence="6">
    <location>
        <begin position="225"/>
        <end position="245"/>
    </location>
</feature>